<dbReference type="GO" id="GO:0034657">
    <property type="term" value="C:GID complex"/>
    <property type="evidence" value="ECO:0007669"/>
    <property type="project" value="TreeGrafter"/>
</dbReference>
<dbReference type="Pfam" id="PF10607">
    <property type="entry name" value="CTLH"/>
    <property type="match status" value="1"/>
</dbReference>
<dbReference type="GO" id="GO:0008270">
    <property type="term" value="F:zinc ion binding"/>
    <property type="evidence" value="ECO:0007669"/>
    <property type="project" value="UniProtKB-KW"/>
</dbReference>
<dbReference type="CDD" id="cd16659">
    <property type="entry name" value="RING-Ubox_Emp"/>
    <property type="match status" value="1"/>
</dbReference>
<evidence type="ECO:0000256" key="4">
    <source>
        <dbReference type="ARBA" id="ARBA00022723"/>
    </source>
</evidence>
<dbReference type="GO" id="GO:0061630">
    <property type="term" value="F:ubiquitin protein ligase activity"/>
    <property type="evidence" value="ECO:0007669"/>
    <property type="project" value="InterPro"/>
</dbReference>
<dbReference type="Proteomes" id="UP000605846">
    <property type="component" value="Unassembled WGS sequence"/>
</dbReference>
<evidence type="ECO:0000256" key="3">
    <source>
        <dbReference type="ARBA" id="ARBA00022490"/>
    </source>
</evidence>
<dbReference type="EMBL" id="JABAYA010000028">
    <property type="protein sequence ID" value="KAF7729140.1"/>
    <property type="molecule type" value="Genomic_DNA"/>
</dbReference>
<evidence type="ECO:0000256" key="2">
    <source>
        <dbReference type="ARBA" id="ARBA00010615"/>
    </source>
</evidence>
<feature type="zinc finger region" description="RING-Gid-type" evidence="7">
    <location>
        <begin position="311"/>
        <end position="381"/>
    </location>
</feature>
<dbReference type="InterPro" id="IPR006594">
    <property type="entry name" value="LisH"/>
</dbReference>
<evidence type="ECO:0000256" key="7">
    <source>
        <dbReference type="PROSITE-ProRule" id="PRU01215"/>
    </source>
</evidence>
<dbReference type="PANTHER" id="PTHR12170:SF2">
    <property type="entry name" value="E3 UBIQUITIN-PROTEIN TRANSFERASE MAEA"/>
    <property type="match status" value="1"/>
</dbReference>
<keyword evidence="12" id="KW-1185">Reference proteome</keyword>
<dbReference type="InterPro" id="IPR024964">
    <property type="entry name" value="CTLH/CRA"/>
</dbReference>
<reference evidence="11" key="1">
    <citation type="submission" date="2020-01" db="EMBL/GenBank/DDBJ databases">
        <title>Genome Sequencing of Three Apophysomyces-Like Fungal Strains Confirms a Novel Fungal Genus in the Mucoromycota with divergent Burkholderia-like Endosymbiotic Bacteria.</title>
        <authorList>
            <person name="Stajich J.E."/>
            <person name="Macias A.M."/>
            <person name="Carter-House D."/>
            <person name="Lovett B."/>
            <person name="Kasson L.R."/>
            <person name="Berry K."/>
            <person name="Grigoriev I."/>
            <person name="Chang Y."/>
            <person name="Spatafora J."/>
            <person name="Kasson M.T."/>
        </authorList>
    </citation>
    <scope>NUCLEOTIDE SEQUENCE</scope>
    <source>
        <strain evidence="11">NRRL A-21654</strain>
    </source>
</reference>
<dbReference type="InterPro" id="IPR013144">
    <property type="entry name" value="CRA_dom"/>
</dbReference>
<dbReference type="InterPro" id="IPR044063">
    <property type="entry name" value="ZF_RING_GID"/>
</dbReference>
<dbReference type="InterPro" id="IPR006595">
    <property type="entry name" value="CTLH_C"/>
</dbReference>
<dbReference type="PROSITE" id="PS50897">
    <property type="entry name" value="CTLH"/>
    <property type="match status" value="1"/>
</dbReference>
<keyword evidence="5 7" id="KW-0863">Zinc-finger</keyword>
<feature type="coiled-coil region" evidence="8">
    <location>
        <begin position="32"/>
        <end position="87"/>
    </location>
</feature>
<accession>A0A8H7BS14</accession>
<keyword evidence="8" id="KW-0175">Coiled coil</keyword>
<dbReference type="SUPFAM" id="SSF57850">
    <property type="entry name" value="RING/U-box"/>
    <property type="match status" value="1"/>
</dbReference>
<dbReference type="SMART" id="SM00757">
    <property type="entry name" value="CRA"/>
    <property type="match status" value="1"/>
</dbReference>
<dbReference type="OrthoDB" id="1933455at2759"/>
<feature type="domain" description="CTLH" evidence="9">
    <location>
        <begin position="159"/>
        <end position="215"/>
    </location>
</feature>
<comment type="similarity">
    <text evidence="2">Belongs to the FYV10 family.</text>
</comment>
<protein>
    <submittedName>
        <fullName evidence="11">GID complex subunit containing RING finger motif</fullName>
    </submittedName>
</protein>
<comment type="subcellular location">
    <subcellularLocation>
        <location evidence="1">Cytoplasm</location>
    </subcellularLocation>
</comment>
<dbReference type="PANTHER" id="PTHR12170">
    <property type="entry name" value="MACROPHAGE ERYTHROBLAST ATTACHER-RELATED"/>
    <property type="match status" value="1"/>
</dbReference>
<dbReference type="GO" id="GO:0005737">
    <property type="term" value="C:cytoplasm"/>
    <property type="evidence" value="ECO:0007669"/>
    <property type="project" value="UniProtKB-SubCell"/>
</dbReference>
<gene>
    <name evidence="11" type="primary">FYV10</name>
    <name evidence="11" type="ORF">EC973_004908</name>
</gene>
<evidence type="ECO:0000256" key="5">
    <source>
        <dbReference type="ARBA" id="ARBA00022771"/>
    </source>
</evidence>
<name>A0A8H7BS14_9FUNG</name>
<proteinExistence type="inferred from homology"/>
<organism evidence="11 12">
    <name type="scientific">Apophysomyces ossiformis</name>
    <dbReference type="NCBI Taxonomy" id="679940"/>
    <lineage>
        <taxon>Eukaryota</taxon>
        <taxon>Fungi</taxon>
        <taxon>Fungi incertae sedis</taxon>
        <taxon>Mucoromycota</taxon>
        <taxon>Mucoromycotina</taxon>
        <taxon>Mucoromycetes</taxon>
        <taxon>Mucorales</taxon>
        <taxon>Mucorineae</taxon>
        <taxon>Mucoraceae</taxon>
        <taxon>Apophysomyces</taxon>
    </lineage>
</organism>
<evidence type="ECO:0000259" key="9">
    <source>
        <dbReference type="PROSITE" id="PS50897"/>
    </source>
</evidence>
<dbReference type="GO" id="GO:0005634">
    <property type="term" value="C:nucleus"/>
    <property type="evidence" value="ECO:0007669"/>
    <property type="project" value="TreeGrafter"/>
</dbReference>
<evidence type="ECO:0000313" key="11">
    <source>
        <dbReference type="EMBL" id="KAF7729140.1"/>
    </source>
</evidence>
<keyword evidence="6" id="KW-0862">Zinc</keyword>
<feature type="domain" description="RING-Gid-type" evidence="10">
    <location>
        <begin position="311"/>
        <end position="381"/>
    </location>
</feature>
<sequence length="396" mass="45669">MNHVKPDQIIDLEQPLVKVPYEQLRKSFRFAYKFVEKELHKLNEKLEKCIESAVDGHLNPGKAQRLLEELLKQVEAMSRKLADIRNEEALHIKRLKTRLSHLDEITNITSPKMPKFEQWSKTRLSRVIVDYLLRQGFLETAKQVAAENNVQDMVDMQLFVQSEKVEEALRNRSCKECLQWCSDNRSGLKKLKSTLEFNLRLQEYIELARESKGMEAIAYAKKYLVPWEETEQKKIMQAMGMLPFPSNTLCQPYKDLYDNGRWFELITQFRADNYALCSLTSHPLLSITLQAGLSALKTPQCYQHDNRNVNCPVCDTTTLGKLAEKLPLSHHVNSTIVCRISGKIMNEDNPPMLLPNGRVYSYSVLHDLALKNGGEITCPRTGDTFHINDIKKVFIS</sequence>
<evidence type="ECO:0000256" key="6">
    <source>
        <dbReference type="ARBA" id="ARBA00022833"/>
    </source>
</evidence>
<comment type="caution">
    <text evidence="11">The sequence shown here is derived from an EMBL/GenBank/DDBJ whole genome shotgun (WGS) entry which is preliminary data.</text>
</comment>
<dbReference type="AlphaFoldDB" id="A0A8H7BS14"/>
<dbReference type="GO" id="GO:0043161">
    <property type="term" value="P:proteasome-mediated ubiquitin-dependent protein catabolic process"/>
    <property type="evidence" value="ECO:0007669"/>
    <property type="project" value="InterPro"/>
</dbReference>
<dbReference type="PROSITE" id="PS50896">
    <property type="entry name" value="LISH"/>
    <property type="match status" value="1"/>
</dbReference>
<dbReference type="InterPro" id="IPR045098">
    <property type="entry name" value="Fyv10_fam"/>
</dbReference>
<evidence type="ECO:0000256" key="8">
    <source>
        <dbReference type="SAM" id="Coils"/>
    </source>
</evidence>
<keyword evidence="4" id="KW-0479">Metal-binding</keyword>
<dbReference type="SMART" id="SM00668">
    <property type="entry name" value="CTLH"/>
    <property type="match status" value="1"/>
</dbReference>
<evidence type="ECO:0000259" key="10">
    <source>
        <dbReference type="PROSITE" id="PS51867"/>
    </source>
</evidence>
<evidence type="ECO:0000313" key="12">
    <source>
        <dbReference type="Proteomes" id="UP000605846"/>
    </source>
</evidence>
<keyword evidence="3" id="KW-0963">Cytoplasm</keyword>
<dbReference type="PROSITE" id="PS51867">
    <property type="entry name" value="ZF_RING_GID"/>
    <property type="match status" value="1"/>
</dbReference>
<evidence type="ECO:0000256" key="1">
    <source>
        <dbReference type="ARBA" id="ARBA00004496"/>
    </source>
</evidence>